<evidence type="ECO:0000313" key="1">
    <source>
        <dbReference type="EMBL" id="CAB3863794.1"/>
    </source>
</evidence>
<organism evidence="1 2">
    <name type="scientific">Achromobacter anxifer</name>
    <dbReference type="NCBI Taxonomy" id="1287737"/>
    <lineage>
        <taxon>Bacteria</taxon>
        <taxon>Pseudomonadati</taxon>
        <taxon>Pseudomonadota</taxon>
        <taxon>Betaproteobacteria</taxon>
        <taxon>Burkholderiales</taxon>
        <taxon>Alcaligenaceae</taxon>
        <taxon>Achromobacter</taxon>
    </lineage>
</organism>
<accession>A0A6S7DMV4</accession>
<protein>
    <submittedName>
        <fullName evidence="1">Uncharacterized protein</fullName>
    </submittedName>
</protein>
<dbReference type="Proteomes" id="UP000494117">
    <property type="component" value="Unassembled WGS sequence"/>
</dbReference>
<reference evidence="1 2" key="1">
    <citation type="submission" date="2020-04" db="EMBL/GenBank/DDBJ databases">
        <authorList>
            <person name="De Canck E."/>
        </authorList>
    </citation>
    <scope>NUCLEOTIDE SEQUENCE [LARGE SCALE GENOMIC DNA]</scope>
    <source>
        <strain evidence="1 2">LMG 26858</strain>
    </source>
</reference>
<name>A0A6S7DMV4_9BURK</name>
<keyword evidence="2" id="KW-1185">Reference proteome</keyword>
<evidence type="ECO:0000313" key="2">
    <source>
        <dbReference type="Proteomes" id="UP000494117"/>
    </source>
</evidence>
<dbReference type="EMBL" id="CADILG010000014">
    <property type="protein sequence ID" value="CAB3863794.1"/>
    <property type="molecule type" value="Genomic_DNA"/>
</dbReference>
<sequence>MAQTEADASLVRVLDAGRWTEGSAKGTYRIVVEEVGFEHVSCRVRIQWLASSAAGRNGNLVAEQAFAEVSSGFWSCGTGKQSIAVSAGNVLRVQATHAYSGEPCTFTAKLGTPGQYQYNACSSRKPASKTMD</sequence>
<proteinExistence type="predicted"/>
<dbReference type="AlphaFoldDB" id="A0A6S7DMV4"/>
<gene>
    <name evidence="1" type="ORF">LMG26858_02361</name>
</gene>